<keyword evidence="1" id="KW-1133">Transmembrane helix</keyword>
<name>A0AB39PPD3_9ACTN</name>
<dbReference type="AlphaFoldDB" id="A0AB39PPD3"/>
<protein>
    <recommendedName>
        <fullName evidence="3">Integral membrane protein</fullName>
    </recommendedName>
</protein>
<evidence type="ECO:0000313" key="2">
    <source>
        <dbReference type="EMBL" id="XDQ32788.1"/>
    </source>
</evidence>
<gene>
    <name evidence="2" type="ORF">AB5J49_05230</name>
</gene>
<dbReference type="RefSeq" id="WP_369167286.1">
    <property type="nucleotide sequence ID" value="NZ_CP163439.1"/>
</dbReference>
<keyword evidence="1" id="KW-0472">Membrane</keyword>
<feature type="transmembrane region" description="Helical" evidence="1">
    <location>
        <begin position="55"/>
        <end position="82"/>
    </location>
</feature>
<evidence type="ECO:0000256" key="1">
    <source>
        <dbReference type="SAM" id="Phobius"/>
    </source>
</evidence>
<proteinExistence type="predicted"/>
<keyword evidence="1" id="KW-0812">Transmembrane</keyword>
<accession>A0AB39PPD3</accession>
<feature type="transmembrane region" description="Helical" evidence="1">
    <location>
        <begin position="20"/>
        <end position="43"/>
    </location>
</feature>
<organism evidence="2">
    <name type="scientific">Streptomyces sp. R28</name>
    <dbReference type="NCBI Taxonomy" id="3238628"/>
    <lineage>
        <taxon>Bacteria</taxon>
        <taxon>Bacillati</taxon>
        <taxon>Actinomycetota</taxon>
        <taxon>Actinomycetes</taxon>
        <taxon>Kitasatosporales</taxon>
        <taxon>Streptomycetaceae</taxon>
        <taxon>Streptomyces</taxon>
    </lineage>
</organism>
<reference evidence="2" key="1">
    <citation type="submission" date="2024-07" db="EMBL/GenBank/DDBJ databases">
        <authorList>
            <person name="Yu S.T."/>
        </authorList>
    </citation>
    <scope>NUCLEOTIDE SEQUENCE</scope>
    <source>
        <strain evidence="2">R28</strain>
    </source>
</reference>
<evidence type="ECO:0008006" key="3">
    <source>
        <dbReference type="Google" id="ProtNLM"/>
    </source>
</evidence>
<dbReference type="EMBL" id="CP163439">
    <property type="protein sequence ID" value="XDQ32788.1"/>
    <property type="molecule type" value="Genomic_DNA"/>
</dbReference>
<sequence>MYGPPQIQEVSTRYRRWAGVLLWLSIAVASLMAVAFVASIVLLVKADADVDNAAYGYLAIFLWFGIAAAIPVLLALGIPAVVMTRRVRQQKRLGHDAVYRGLKVGEQ</sequence>